<organism evidence="1 2">
    <name type="scientific">Mycena maculata</name>
    <dbReference type="NCBI Taxonomy" id="230809"/>
    <lineage>
        <taxon>Eukaryota</taxon>
        <taxon>Fungi</taxon>
        <taxon>Dikarya</taxon>
        <taxon>Basidiomycota</taxon>
        <taxon>Agaricomycotina</taxon>
        <taxon>Agaricomycetes</taxon>
        <taxon>Agaricomycetidae</taxon>
        <taxon>Agaricales</taxon>
        <taxon>Marasmiineae</taxon>
        <taxon>Mycenaceae</taxon>
        <taxon>Mycena</taxon>
    </lineage>
</organism>
<reference evidence="1" key="1">
    <citation type="submission" date="2023-03" db="EMBL/GenBank/DDBJ databases">
        <title>Massive genome expansion in bonnet fungi (Mycena s.s.) driven by repeated elements and novel gene families across ecological guilds.</title>
        <authorList>
            <consortium name="Lawrence Berkeley National Laboratory"/>
            <person name="Harder C.B."/>
            <person name="Miyauchi S."/>
            <person name="Viragh M."/>
            <person name="Kuo A."/>
            <person name="Thoen E."/>
            <person name="Andreopoulos B."/>
            <person name="Lu D."/>
            <person name="Skrede I."/>
            <person name="Drula E."/>
            <person name="Henrissat B."/>
            <person name="Morin E."/>
            <person name="Kohler A."/>
            <person name="Barry K."/>
            <person name="LaButti K."/>
            <person name="Morin E."/>
            <person name="Salamov A."/>
            <person name="Lipzen A."/>
            <person name="Mereny Z."/>
            <person name="Hegedus B."/>
            <person name="Baldrian P."/>
            <person name="Stursova M."/>
            <person name="Weitz H."/>
            <person name="Taylor A."/>
            <person name="Grigoriev I.V."/>
            <person name="Nagy L.G."/>
            <person name="Martin F."/>
            <person name="Kauserud H."/>
        </authorList>
    </citation>
    <scope>NUCLEOTIDE SEQUENCE</scope>
    <source>
        <strain evidence="1">CBHHK188m</strain>
    </source>
</reference>
<evidence type="ECO:0000313" key="1">
    <source>
        <dbReference type="EMBL" id="KAJ7760215.1"/>
    </source>
</evidence>
<comment type="caution">
    <text evidence="1">The sequence shown here is derived from an EMBL/GenBank/DDBJ whole genome shotgun (WGS) entry which is preliminary data.</text>
</comment>
<dbReference type="AlphaFoldDB" id="A0AAD7NGS9"/>
<evidence type="ECO:0000313" key="2">
    <source>
        <dbReference type="Proteomes" id="UP001215280"/>
    </source>
</evidence>
<dbReference type="Proteomes" id="UP001215280">
    <property type="component" value="Unassembled WGS sequence"/>
</dbReference>
<dbReference type="EMBL" id="JARJLG010000049">
    <property type="protein sequence ID" value="KAJ7760215.1"/>
    <property type="molecule type" value="Genomic_DNA"/>
</dbReference>
<keyword evidence="2" id="KW-1185">Reference proteome</keyword>
<gene>
    <name evidence="1" type="ORF">DFH07DRAFT_957595</name>
</gene>
<proteinExistence type="predicted"/>
<sequence length="170" mass="18693">MSPSLDFAFDVDAAYLSISTPCTCNRLLLNLDVNSVGHRTRSHAFRRTQATPSLVRAICGAASCGLAPARVIPDQSRHAPCTPPAASVQAVLDLYLEAAMHMLKEVSPPLALRPLRQAFECDRKTYEKSRSHLRHTYIGSFVANAESFDSEKDLFTPFLLHHNGTIQASQ</sequence>
<name>A0AAD7NGS9_9AGAR</name>
<accession>A0AAD7NGS9</accession>
<protein>
    <submittedName>
        <fullName evidence="1">Uncharacterized protein</fullName>
    </submittedName>
</protein>